<protein>
    <recommendedName>
        <fullName evidence="4">Tudor-knot domain-containing protein</fullName>
    </recommendedName>
</protein>
<evidence type="ECO:0008006" key="4">
    <source>
        <dbReference type="Google" id="ProtNLM"/>
    </source>
</evidence>
<dbReference type="Proteomes" id="UP000030745">
    <property type="component" value="Unassembled WGS sequence"/>
</dbReference>
<dbReference type="KEGG" id="spar:SPRG_06642"/>
<dbReference type="AlphaFoldDB" id="A0A067CCB3"/>
<evidence type="ECO:0000256" key="1">
    <source>
        <dbReference type="SAM" id="MobiDB-lite"/>
    </source>
</evidence>
<proteinExistence type="predicted"/>
<dbReference type="PANTHER" id="PTHR37067">
    <property type="entry name" value="PX DOMAIN-CONTAINING PROTEIN"/>
    <property type="match status" value="1"/>
</dbReference>
<evidence type="ECO:0000313" key="2">
    <source>
        <dbReference type="EMBL" id="KDO28404.1"/>
    </source>
</evidence>
<dbReference type="OrthoDB" id="72831at2759"/>
<dbReference type="GeneID" id="24128977"/>
<gene>
    <name evidence="2" type="ORF">SPRG_06642</name>
</gene>
<accession>A0A067CCB3</accession>
<dbReference type="VEuPathDB" id="FungiDB:SPRG_06642"/>
<reference evidence="2 3" key="1">
    <citation type="journal article" date="2013" name="PLoS Genet.">
        <title>Distinctive expansion of potential virulence genes in the genome of the oomycete fish pathogen Saprolegnia parasitica.</title>
        <authorList>
            <person name="Jiang R.H."/>
            <person name="de Bruijn I."/>
            <person name="Haas B.J."/>
            <person name="Belmonte R."/>
            <person name="Lobach L."/>
            <person name="Christie J."/>
            <person name="van den Ackerveken G."/>
            <person name="Bottin A."/>
            <person name="Bulone V."/>
            <person name="Diaz-Moreno S.M."/>
            <person name="Dumas B."/>
            <person name="Fan L."/>
            <person name="Gaulin E."/>
            <person name="Govers F."/>
            <person name="Grenville-Briggs L.J."/>
            <person name="Horner N.R."/>
            <person name="Levin J.Z."/>
            <person name="Mammella M."/>
            <person name="Meijer H.J."/>
            <person name="Morris P."/>
            <person name="Nusbaum C."/>
            <person name="Oome S."/>
            <person name="Phillips A.J."/>
            <person name="van Rooyen D."/>
            <person name="Rzeszutek E."/>
            <person name="Saraiva M."/>
            <person name="Secombes C.J."/>
            <person name="Seidl M.F."/>
            <person name="Snel B."/>
            <person name="Stassen J.H."/>
            <person name="Sykes S."/>
            <person name="Tripathy S."/>
            <person name="van den Berg H."/>
            <person name="Vega-Arreguin J.C."/>
            <person name="Wawra S."/>
            <person name="Young S.K."/>
            <person name="Zeng Q."/>
            <person name="Dieguez-Uribeondo J."/>
            <person name="Russ C."/>
            <person name="Tyler B.M."/>
            <person name="van West P."/>
        </authorList>
    </citation>
    <scope>NUCLEOTIDE SEQUENCE [LARGE SCALE GENOMIC DNA]</scope>
    <source>
        <strain evidence="2 3">CBS 223.65</strain>
    </source>
</reference>
<dbReference type="OMA" id="TDMMKMD"/>
<organism evidence="2 3">
    <name type="scientific">Saprolegnia parasitica (strain CBS 223.65)</name>
    <dbReference type="NCBI Taxonomy" id="695850"/>
    <lineage>
        <taxon>Eukaryota</taxon>
        <taxon>Sar</taxon>
        <taxon>Stramenopiles</taxon>
        <taxon>Oomycota</taxon>
        <taxon>Saprolegniomycetes</taxon>
        <taxon>Saprolegniales</taxon>
        <taxon>Saprolegniaceae</taxon>
        <taxon>Saprolegnia</taxon>
    </lineage>
</organism>
<keyword evidence="3" id="KW-1185">Reference proteome</keyword>
<dbReference type="PANTHER" id="PTHR37067:SF3">
    <property type="entry name" value="PX DOMAIN-CONTAINING PROTEIN"/>
    <property type="match status" value="1"/>
</dbReference>
<dbReference type="RefSeq" id="XP_012200846.1">
    <property type="nucleotide sequence ID" value="XM_012345456.1"/>
</dbReference>
<sequence length="214" mass="24114">MESGEPRPQQHRGALRPEHEVKYGVSVTSRSAATGDALQATCLFCVHFGRQIRSERARSIATQVKVYEPPFRTDNFVQHNRLHHWDHWIAYSARDPDAKLVYFPAAPIPSTMQIAVAPKRRSTAKRPASPEPEPVLPKKAKPDAISFGDLLELERTKYALETDMMKMDLELKNVQVVLSTMLARQKLVNAGVPQSEIDAMLPLPSQRQPTITRI</sequence>
<evidence type="ECO:0000313" key="3">
    <source>
        <dbReference type="Proteomes" id="UP000030745"/>
    </source>
</evidence>
<feature type="region of interest" description="Disordered" evidence="1">
    <location>
        <begin position="117"/>
        <end position="139"/>
    </location>
</feature>
<dbReference type="STRING" id="695850.A0A067CCB3"/>
<name>A0A067CCB3_SAPPC</name>
<dbReference type="EMBL" id="KK583211">
    <property type="protein sequence ID" value="KDO28404.1"/>
    <property type="molecule type" value="Genomic_DNA"/>
</dbReference>